<dbReference type="EMBL" id="DXFT01000103">
    <property type="protein sequence ID" value="HIX03552.1"/>
    <property type="molecule type" value="Genomic_DNA"/>
</dbReference>
<protein>
    <submittedName>
        <fullName evidence="5">Helix-turn-helix domain-containing protein</fullName>
    </submittedName>
</protein>
<sequence length="310" mass="36131">MKDGEYYSALDLMMLPLDERACIFNDEFILADNLKTSGEVMDLLADEAAAPFITSPYPFKIRFTMMMFCLGGRMRVQHNLSEYLLQKNDVLFILSGAIGQCLEISSDCKIAIIAFLHQNLVPEINSQVAVVVRKFLMERALLHLADNDMEELFLLYRMLQRRIEQSDYAYKRELITSCMQMMSFHFFNWMKPYVDQQEKARVGNRKRQIYDDFMQLLQSNYTSERSVGFYAGKLCITPKYLSQVVYAVSGRYAGDWIRDYVILEAKALLKSGRYNVQQVSNMLNFPNQSFFGVYFKKETGYSPRAYQETK</sequence>
<dbReference type="InterPro" id="IPR018060">
    <property type="entry name" value="HTH_AraC"/>
</dbReference>
<gene>
    <name evidence="5" type="ORF">H9863_05495</name>
</gene>
<dbReference type="InterPro" id="IPR009057">
    <property type="entry name" value="Homeodomain-like_sf"/>
</dbReference>
<evidence type="ECO:0000256" key="2">
    <source>
        <dbReference type="ARBA" id="ARBA00023125"/>
    </source>
</evidence>
<evidence type="ECO:0000256" key="1">
    <source>
        <dbReference type="ARBA" id="ARBA00023015"/>
    </source>
</evidence>
<accession>A0A9D2AC84</accession>
<dbReference type="PROSITE" id="PS01124">
    <property type="entry name" value="HTH_ARAC_FAMILY_2"/>
    <property type="match status" value="1"/>
</dbReference>
<keyword evidence="2" id="KW-0238">DNA-binding</keyword>
<evidence type="ECO:0000313" key="6">
    <source>
        <dbReference type="Proteomes" id="UP000824202"/>
    </source>
</evidence>
<organism evidence="5 6">
    <name type="scientific">Candidatus Odoribacter faecigallinarum</name>
    <dbReference type="NCBI Taxonomy" id="2838706"/>
    <lineage>
        <taxon>Bacteria</taxon>
        <taxon>Pseudomonadati</taxon>
        <taxon>Bacteroidota</taxon>
        <taxon>Bacteroidia</taxon>
        <taxon>Bacteroidales</taxon>
        <taxon>Odoribacteraceae</taxon>
        <taxon>Odoribacter</taxon>
    </lineage>
</organism>
<feature type="domain" description="HTH araC/xylS-type" evidence="4">
    <location>
        <begin position="211"/>
        <end position="309"/>
    </location>
</feature>
<dbReference type="Pfam" id="PF12833">
    <property type="entry name" value="HTH_18"/>
    <property type="match status" value="1"/>
</dbReference>
<dbReference type="GO" id="GO:0003700">
    <property type="term" value="F:DNA-binding transcription factor activity"/>
    <property type="evidence" value="ECO:0007669"/>
    <property type="project" value="InterPro"/>
</dbReference>
<reference evidence="5" key="1">
    <citation type="journal article" date="2021" name="PeerJ">
        <title>Extensive microbial diversity within the chicken gut microbiome revealed by metagenomics and culture.</title>
        <authorList>
            <person name="Gilroy R."/>
            <person name="Ravi A."/>
            <person name="Getino M."/>
            <person name="Pursley I."/>
            <person name="Horton D.L."/>
            <person name="Alikhan N.F."/>
            <person name="Baker D."/>
            <person name="Gharbi K."/>
            <person name="Hall N."/>
            <person name="Watson M."/>
            <person name="Adriaenssens E.M."/>
            <person name="Foster-Nyarko E."/>
            <person name="Jarju S."/>
            <person name="Secka A."/>
            <person name="Antonio M."/>
            <person name="Oren A."/>
            <person name="Chaudhuri R.R."/>
            <person name="La Ragione R."/>
            <person name="Hildebrand F."/>
            <person name="Pallen M.J."/>
        </authorList>
    </citation>
    <scope>NUCLEOTIDE SEQUENCE</scope>
    <source>
        <strain evidence="5">23274</strain>
    </source>
</reference>
<keyword evidence="3" id="KW-0804">Transcription</keyword>
<dbReference type="SUPFAM" id="SSF46689">
    <property type="entry name" value="Homeodomain-like"/>
    <property type="match status" value="1"/>
</dbReference>
<reference evidence="5" key="2">
    <citation type="submission" date="2021-04" db="EMBL/GenBank/DDBJ databases">
        <authorList>
            <person name="Gilroy R."/>
        </authorList>
    </citation>
    <scope>NUCLEOTIDE SEQUENCE</scope>
    <source>
        <strain evidence="5">23274</strain>
    </source>
</reference>
<dbReference type="AlphaFoldDB" id="A0A9D2AC84"/>
<evidence type="ECO:0000256" key="3">
    <source>
        <dbReference type="ARBA" id="ARBA00023163"/>
    </source>
</evidence>
<dbReference type="Proteomes" id="UP000824202">
    <property type="component" value="Unassembled WGS sequence"/>
</dbReference>
<name>A0A9D2AC84_9BACT</name>
<comment type="caution">
    <text evidence="5">The sequence shown here is derived from an EMBL/GenBank/DDBJ whole genome shotgun (WGS) entry which is preliminary data.</text>
</comment>
<dbReference type="GO" id="GO:0043565">
    <property type="term" value="F:sequence-specific DNA binding"/>
    <property type="evidence" value="ECO:0007669"/>
    <property type="project" value="InterPro"/>
</dbReference>
<dbReference type="Gene3D" id="1.10.10.60">
    <property type="entry name" value="Homeodomain-like"/>
    <property type="match status" value="1"/>
</dbReference>
<dbReference type="SMART" id="SM00342">
    <property type="entry name" value="HTH_ARAC"/>
    <property type="match status" value="1"/>
</dbReference>
<proteinExistence type="predicted"/>
<dbReference type="PANTHER" id="PTHR43280:SF32">
    <property type="entry name" value="TRANSCRIPTIONAL REGULATORY PROTEIN"/>
    <property type="match status" value="1"/>
</dbReference>
<dbReference type="PANTHER" id="PTHR43280">
    <property type="entry name" value="ARAC-FAMILY TRANSCRIPTIONAL REGULATOR"/>
    <property type="match status" value="1"/>
</dbReference>
<evidence type="ECO:0000313" key="5">
    <source>
        <dbReference type="EMBL" id="HIX03552.1"/>
    </source>
</evidence>
<keyword evidence="1" id="KW-0805">Transcription regulation</keyword>
<evidence type="ECO:0000259" key="4">
    <source>
        <dbReference type="PROSITE" id="PS01124"/>
    </source>
</evidence>